<reference evidence="1" key="1">
    <citation type="submission" date="2021-04" db="EMBL/GenBank/DDBJ databases">
        <authorList>
            <person name="Chebbi M.A.C M."/>
        </authorList>
    </citation>
    <scope>NUCLEOTIDE SEQUENCE</scope>
</reference>
<proteinExistence type="predicted"/>
<name>A0A8J2MHG1_COTCN</name>
<accession>A0A8J2MHG1</accession>
<comment type="caution">
    <text evidence="1">The sequence shown here is derived from an EMBL/GenBank/DDBJ whole genome shotgun (WGS) entry which is preliminary data.</text>
</comment>
<sequence>MVRRKKVWKSLSTIFHRELQVGVEGIYTQIISTLAGLGIINNINQINNQNISDMIRNIYNITPVDYSFVRIHAHLVIFFREYTAKIIRDLVLFRSRQRVRFRVRERIH</sequence>
<evidence type="ECO:0000313" key="2">
    <source>
        <dbReference type="Proteomes" id="UP000786811"/>
    </source>
</evidence>
<dbReference type="OrthoDB" id="10423465at2759"/>
<dbReference type="Proteomes" id="UP000786811">
    <property type="component" value="Unassembled WGS sequence"/>
</dbReference>
<keyword evidence="2" id="KW-1185">Reference proteome</keyword>
<gene>
    <name evidence="1" type="ORF">HICCMSTLAB_LOCUS3274</name>
</gene>
<dbReference type="EMBL" id="CAJNRD030001118">
    <property type="protein sequence ID" value="CAG5081395.1"/>
    <property type="molecule type" value="Genomic_DNA"/>
</dbReference>
<organism evidence="1 2">
    <name type="scientific">Cotesia congregata</name>
    <name type="common">Parasitoid wasp</name>
    <name type="synonym">Apanteles congregatus</name>
    <dbReference type="NCBI Taxonomy" id="51543"/>
    <lineage>
        <taxon>Eukaryota</taxon>
        <taxon>Metazoa</taxon>
        <taxon>Ecdysozoa</taxon>
        <taxon>Arthropoda</taxon>
        <taxon>Hexapoda</taxon>
        <taxon>Insecta</taxon>
        <taxon>Pterygota</taxon>
        <taxon>Neoptera</taxon>
        <taxon>Endopterygota</taxon>
        <taxon>Hymenoptera</taxon>
        <taxon>Apocrita</taxon>
        <taxon>Ichneumonoidea</taxon>
        <taxon>Braconidae</taxon>
        <taxon>Microgastrinae</taxon>
        <taxon>Cotesia</taxon>
    </lineage>
</organism>
<dbReference type="AlphaFoldDB" id="A0A8J2MHG1"/>
<evidence type="ECO:0000313" key="1">
    <source>
        <dbReference type="EMBL" id="CAG5081395.1"/>
    </source>
</evidence>
<protein>
    <submittedName>
        <fullName evidence="1">Uncharacterized protein</fullName>
    </submittedName>
</protein>